<accession>A0ABR3WEM1</accession>
<gene>
    <name evidence="1" type="ORF">Daus18300_009341</name>
</gene>
<evidence type="ECO:0000313" key="2">
    <source>
        <dbReference type="Proteomes" id="UP001583177"/>
    </source>
</evidence>
<reference evidence="1 2" key="1">
    <citation type="journal article" date="2024" name="IMA Fungus">
        <title>IMA Genome - F19 : A genome assembly and annotation guide to empower mycologists, including annotated draft genome sequences of Ceratocystis pirilliformis, Diaporthe australafricana, Fusarium ophioides, Paecilomyces lecythidis, and Sporothrix stenoceras.</title>
        <authorList>
            <person name="Aylward J."/>
            <person name="Wilson A.M."/>
            <person name="Visagie C.M."/>
            <person name="Spraker J."/>
            <person name="Barnes I."/>
            <person name="Buitendag C."/>
            <person name="Ceriani C."/>
            <person name="Del Mar Angel L."/>
            <person name="du Plessis D."/>
            <person name="Fuchs T."/>
            <person name="Gasser K."/>
            <person name="Kramer D."/>
            <person name="Li W."/>
            <person name="Munsamy K."/>
            <person name="Piso A."/>
            <person name="Price J.L."/>
            <person name="Sonnekus B."/>
            <person name="Thomas C."/>
            <person name="van der Nest A."/>
            <person name="van Dijk A."/>
            <person name="van Heerden A."/>
            <person name="van Vuuren N."/>
            <person name="Yilmaz N."/>
            <person name="Duong T.A."/>
            <person name="van der Merwe N.A."/>
            <person name="Wingfield M.J."/>
            <person name="Wingfield B.D."/>
        </authorList>
    </citation>
    <scope>NUCLEOTIDE SEQUENCE [LARGE SCALE GENOMIC DNA]</scope>
    <source>
        <strain evidence="1 2">CMW 18300</strain>
    </source>
</reference>
<proteinExistence type="predicted"/>
<organism evidence="1 2">
    <name type="scientific">Diaporthe australafricana</name>
    <dbReference type="NCBI Taxonomy" id="127596"/>
    <lineage>
        <taxon>Eukaryota</taxon>
        <taxon>Fungi</taxon>
        <taxon>Dikarya</taxon>
        <taxon>Ascomycota</taxon>
        <taxon>Pezizomycotina</taxon>
        <taxon>Sordariomycetes</taxon>
        <taxon>Sordariomycetidae</taxon>
        <taxon>Diaporthales</taxon>
        <taxon>Diaporthaceae</taxon>
        <taxon>Diaporthe</taxon>
    </lineage>
</organism>
<evidence type="ECO:0000313" key="1">
    <source>
        <dbReference type="EMBL" id="KAL1860286.1"/>
    </source>
</evidence>
<dbReference type="EMBL" id="JAWRVE010000094">
    <property type="protein sequence ID" value="KAL1860286.1"/>
    <property type="molecule type" value="Genomic_DNA"/>
</dbReference>
<comment type="caution">
    <text evidence="1">The sequence shown here is derived from an EMBL/GenBank/DDBJ whole genome shotgun (WGS) entry which is preliminary data.</text>
</comment>
<sequence length="154" mass="16488">MCGGSEKDLLDPRRFGALAVVSDRSGLEQDLSGRIVFFNDVDSKSTVATHVRFIPVQDQQIRHDLTLTIFSTGDLTVPTSQCQQLETFTLPMALHTGFIDHSPLESRLAQQLLLEVGGDGVIGRRVAISLPGSSNMCMAEGIVGFNSGSIALAA</sequence>
<name>A0ABR3WEM1_9PEZI</name>
<protein>
    <submittedName>
        <fullName evidence="1">Uncharacterized protein</fullName>
    </submittedName>
</protein>
<dbReference type="Proteomes" id="UP001583177">
    <property type="component" value="Unassembled WGS sequence"/>
</dbReference>
<keyword evidence="2" id="KW-1185">Reference proteome</keyword>